<evidence type="ECO:0000313" key="2">
    <source>
        <dbReference type="EMBL" id="KAF3769019.1"/>
    </source>
</evidence>
<dbReference type="GeneID" id="63837334"/>
<feature type="signal peptide" evidence="1">
    <location>
        <begin position="1"/>
        <end position="24"/>
    </location>
</feature>
<gene>
    <name evidence="2" type="ORF">M406DRAFT_327426</name>
</gene>
<dbReference type="OrthoDB" id="4762718at2759"/>
<dbReference type="RefSeq" id="XP_040779980.1">
    <property type="nucleotide sequence ID" value="XM_040920205.1"/>
</dbReference>
<evidence type="ECO:0000256" key="1">
    <source>
        <dbReference type="SAM" id="SignalP"/>
    </source>
</evidence>
<sequence length="168" mass="17998">MQLISNLVLLTTLAVGLLAPAASATPIEKRIIAEQFDVSDFYAGCEPHGTLCSGAERKTRTPSRPNKSFSFQVATNQDPFPTTCNASFITAYTLPDVPFTACQDPSYIWSFQAVAVSGTSPANYTLLLADASEALAAAKFWDAVEFPVLVDGAASYQEYTGPTLFVVE</sequence>
<evidence type="ECO:0000313" key="3">
    <source>
        <dbReference type="Proteomes" id="UP000803844"/>
    </source>
</evidence>
<comment type="caution">
    <text evidence="2">The sequence shown here is derived from an EMBL/GenBank/DDBJ whole genome shotgun (WGS) entry which is preliminary data.</text>
</comment>
<accession>A0A9P4Y9S8</accession>
<keyword evidence="1" id="KW-0732">Signal</keyword>
<keyword evidence="3" id="KW-1185">Reference proteome</keyword>
<organism evidence="2 3">
    <name type="scientific">Cryphonectria parasitica (strain ATCC 38755 / EP155)</name>
    <dbReference type="NCBI Taxonomy" id="660469"/>
    <lineage>
        <taxon>Eukaryota</taxon>
        <taxon>Fungi</taxon>
        <taxon>Dikarya</taxon>
        <taxon>Ascomycota</taxon>
        <taxon>Pezizomycotina</taxon>
        <taxon>Sordariomycetes</taxon>
        <taxon>Sordariomycetidae</taxon>
        <taxon>Diaporthales</taxon>
        <taxon>Cryphonectriaceae</taxon>
        <taxon>Cryphonectria-Endothia species complex</taxon>
        <taxon>Cryphonectria</taxon>
    </lineage>
</organism>
<dbReference type="AlphaFoldDB" id="A0A9P4Y9S8"/>
<proteinExistence type="predicted"/>
<dbReference type="Proteomes" id="UP000803844">
    <property type="component" value="Unassembled WGS sequence"/>
</dbReference>
<feature type="chain" id="PRO_5040302591" evidence="1">
    <location>
        <begin position="25"/>
        <end position="168"/>
    </location>
</feature>
<name>A0A9P4Y9S8_CRYP1</name>
<reference evidence="2" key="1">
    <citation type="journal article" date="2020" name="Phytopathology">
        <title>Genome sequence of the chestnut blight fungus Cryphonectria parasitica EP155: A fundamental resource for an archetypical invasive plant pathogen.</title>
        <authorList>
            <person name="Crouch J.A."/>
            <person name="Dawe A."/>
            <person name="Aerts A."/>
            <person name="Barry K."/>
            <person name="Churchill A.C.L."/>
            <person name="Grimwood J."/>
            <person name="Hillman B."/>
            <person name="Milgroom M.G."/>
            <person name="Pangilinan J."/>
            <person name="Smith M."/>
            <person name="Salamov A."/>
            <person name="Schmutz J."/>
            <person name="Yadav J."/>
            <person name="Grigoriev I.V."/>
            <person name="Nuss D."/>
        </authorList>
    </citation>
    <scope>NUCLEOTIDE SEQUENCE</scope>
    <source>
        <strain evidence="2">EP155</strain>
    </source>
</reference>
<protein>
    <submittedName>
        <fullName evidence="2">Uncharacterized protein</fullName>
    </submittedName>
</protein>
<dbReference type="EMBL" id="MU032345">
    <property type="protein sequence ID" value="KAF3769019.1"/>
    <property type="molecule type" value="Genomic_DNA"/>
</dbReference>